<proteinExistence type="predicted"/>
<gene>
    <name evidence="1" type="ORF">J1N35_035224</name>
</gene>
<evidence type="ECO:0008006" key="3">
    <source>
        <dbReference type="Google" id="ProtNLM"/>
    </source>
</evidence>
<dbReference type="PANTHER" id="PTHR31111:SF136">
    <property type="entry name" value="F-BOX ASSOCIATED DOMAIN-CONTAINING PROTEIN"/>
    <property type="match status" value="1"/>
</dbReference>
<dbReference type="Proteomes" id="UP000828251">
    <property type="component" value="Unassembled WGS sequence"/>
</dbReference>
<reference evidence="1 2" key="1">
    <citation type="journal article" date="2021" name="Plant Biotechnol. J.">
        <title>Multi-omics assisted identification of the key and species-specific regulatory components of drought-tolerant mechanisms in Gossypium stocksii.</title>
        <authorList>
            <person name="Yu D."/>
            <person name="Ke L."/>
            <person name="Zhang D."/>
            <person name="Wu Y."/>
            <person name="Sun Y."/>
            <person name="Mei J."/>
            <person name="Sun J."/>
            <person name="Sun Y."/>
        </authorList>
    </citation>
    <scope>NUCLEOTIDE SEQUENCE [LARGE SCALE GENOMIC DNA]</scope>
    <source>
        <strain evidence="2">cv. E1</strain>
        <tissue evidence="1">Leaf</tissue>
    </source>
</reference>
<evidence type="ECO:0000313" key="2">
    <source>
        <dbReference type="Proteomes" id="UP000828251"/>
    </source>
</evidence>
<evidence type="ECO:0000313" key="1">
    <source>
        <dbReference type="EMBL" id="KAH1057159.1"/>
    </source>
</evidence>
<dbReference type="EMBL" id="JAIQCV010000010">
    <property type="protein sequence ID" value="KAH1057159.1"/>
    <property type="molecule type" value="Genomic_DNA"/>
</dbReference>
<organism evidence="1 2">
    <name type="scientific">Gossypium stocksii</name>
    <dbReference type="NCBI Taxonomy" id="47602"/>
    <lineage>
        <taxon>Eukaryota</taxon>
        <taxon>Viridiplantae</taxon>
        <taxon>Streptophyta</taxon>
        <taxon>Embryophyta</taxon>
        <taxon>Tracheophyta</taxon>
        <taxon>Spermatophyta</taxon>
        <taxon>Magnoliopsida</taxon>
        <taxon>eudicotyledons</taxon>
        <taxon>Gunneridae</taxon>
        <taxon>Pentapetalae</taxon>
        <taxon>rosids</taxon>
        <taxon>malvids</taxon>
        <taxon>Malvales</taxon>
        <taxon>Malvaceae</taxon>
        <taxon>Malvoideae</taxon>
        <taxon>Gossypium</taxon>
    </lineage>
</organism>
<comment type="caution">
    <text evidence="1">The sequence shown here is derived from an EMBL/GenBank/DDBJ whole genome shotgun (WGS) entry which is preliminary data.</text>
</comment>
<keyword evidence="2" id="KW-1185">Reference proteome</keyword>
<dbReference type="AlphaFoldDB" id="A0A9D3ZQR9"/>
<dbReference type="OrthoDB" id="1924677at2759"/>
<protein>
    <recommendedName>
        <fullName evidence="3">F-box domain-containing protein</fullName>
    </recommendedName>
</protein>
<accession>A0A9D3ZQR9</accession>
<dbReference type="InterPro" id="IPR036047">
    <property type="entry name" value="F-box-like_dom_sf"/>
</dbReference>
<dbReference type="PANTHER" id="PTHR31111">
    <property type="entry name" value="BNAA05G37150D PROTEIN-RELATED"/>
    <property type="match status" value="1"/>
</dbReference>
<sequence length="141" mass="15855">MASSLPLSQNTIFDILSRLPLKSVTRFKSLSKDWTYLTSTPTFLTDHLRCSSSNPSLILLCYNTQFDFDFGILLITDPTQNFTCQHLAIPLEEPLPLFPKIIGSIDYLVNDGDAKDGCDESGYGEIVGMEKNKYKYIGPFM</sequence>
<dbReference type="SUPFAM" id="SSF81383">
    <property type="entry name" value="F-box domain"/>
    <property type="match status" value="1"/>
</dbReference>
<name>A0A9D3ZQR9_9ROSI</name>